<evidence type="ECO:0000256" key="1">
    <source>
        <dbReference type="ARBA" id="ARBA00008416"/>
    </source>
</evidence>
<dbReference type="SUPFAM" id="SSF51182">
    <property type="entry name" value="RmlC-like cupins"/>
    <property type="match status" value="1"/>
</dbReference>
<dbReference type="Gene3D" id="2.60.120.10">
    <property type="entry name" value="Jelly Rolls"/>
    <property type="match status" value="1"/>
</dbReference>
<evidence type="ECO:0000313" key="4">
    <source>
        <dbReference type="EMBL" id="MDN5204508.1"/>
    </source>
</evidence>
<evidence type="ECO:0000313" key="5">
    <source>
        <dbReference type="Proteomes" id="UP001172082"/>
    </source>
</evidence>
<evidence type="ECO:0000259" key="3">
    <source>
        <dbReference type="Pfam" id="PF02678"/>
    </source>
</evidence>
<dbReference type="InterPro" id="IPR014710">
    <property type="entry name" value="RmlC-like_jellyroll"/>
</dbReference>
<organism evidence="4 5">
    <name type="scientific">Splendidivirga corallicola</name>
    <dbReference type="NCBI Taxonomy" id="3051826"/>
    <lineage>
        <taxon>Bacteria</taxon>
        <taxon>Pseudomonadati</taxon>
        <taxon>Bacteroidota</taxon>
        <taxon>Cytophagia</taxon>
        <taxon>Cytophagales</taxon>
        <taxon>Splendidivirgaceae</taxon>
        <taxon>Splendidivirga</taxon>
    </lineage>
</organism>
<comment type="similarity">
    <text evidence="1 2">Belongs to the pirin family.</text>
</comment>
<gene>
    <name evidence="4" type="ORF">QQ008_24150</name>
</gene>
<sequence>MALTIYPKEKQAYGQFDAGAILENKPIGFPHEGGELRPYSNLFYWAHAWSDNGGLIGEHPHQGFEIMSFVLKGEIEHYDNQLGAWKKLQAGDAQIIRSGNGISHAEKFLPGSHIFQVWVDPNLQKTLKKSASYNDYRSDSFPVHQEDNMTIKTFRGEGAPMQMDAEEIEIKQLELNVGEHVFNLNPDRVYSYYLIEGQLEIGDQYLRADDFFLVKDLNIQRLQVTEKSVLFLIETSALAPYTTYAMMQGLS</sequence>
<name>A0ABT8KVT8_9BACT</name>
<feature type="domain" description="Pirin N-terminal" evidence="3">
    <location>
        <begin position="56"/>
        <end position="119"/>
    </location>
</feature>
<dbReference type="PANTHER" id="PTHR13903">
    <property type="entry name" value="PIRIN-RELATED"/>
    <property type="match status" value="1"/>
</dbReference>
<evidence type="ECO:0000256" key="2">
    <source>
        <dbReference type="RuleBase" id="RU003457"/>
    </source>
</evidence>
<dbReference type="EMBL" id="JAUJEA010000011">
    <property type="protein sequence ID" value="MDN5204508.1"/>
    <property type="molecule type" value="Genomic_DNA"/>
</dbReference>
<keyword evidence="5" id="KW-1185">Reference proteome</keyword>
<dbReference type="InterPro" id="IPR012093">
    <property type="entry name" value="Pirin"/>
</dbReference>
<dbReference type="PANTHER" id="PTHR13903:SF8">
    <property type="entry name" value="PIRIN"/>
    <property type="match status" value="1"/>
</dbReference>
<dbReference type="Pfam" id="PF02678">
    <property type="entry name" value="Pirin"/>
    <property type="match status" value="1"/>
</dbReference>
<comment type="caution">
    <text evidence="4">The sequence shown here is derived from an EMBL/GenBank/DDBJ whole genome shotgun (WGS) entry which is preliminary data.</text>
</comment>
<dbReference type="Proteomes" id="UP001172082">
    <property type="component" value="Unassembled WGS sequence"/>
</dbReference>
<accession>A0ABT8KVT8</accession>
<dbReference type="RefSeq" id="WP_346754529.1">
    <property type="nucleotide sequence ID" value="NZ_JAUJEA010000011.1"/>
</dbReference>
<dbReference type="InterPro" id="IPR011051">
    <property type="entry name" value="RmlC_Cupin_sf"/>
</dbReference>
<protein>
    <submittedName>
        <fullName evidence="4">Pirin family protein</fullName>
    </submittedName>
</protein>
<dbReference type="InterPro" id="IPR003829">
    <property type="entry name" value="Pirin_N_dom"/>
</dbReference>
<reference evidence="4" key="1">
    <citation type="submission" date="2023-06" db="EMBL/GenBank/DDBJ databases">
        <title>Genomic of Parafulvivirga corallium.</title>
        <authorList>
            <person name="Wang G."/>
        </authorList>
    </citation>
    <scope>NUCLEOTIDE SEQUENCE</scope>
    <source>
        <strain evidence="4">BMA10</strain>
    </source>
</reference>
<proteinExistence type="inferred from homology"/>